<dbReference type="InterPro" id="IPR033411">
    <property type="entry name" value="Ribonuclease_PIN"/>
</dbReference>
<accession>A0AAD4LHB7</accession>
<feature type="region of interest" description="Disordered" evidence="9">
    <location>
        <begin position="189"/>
        <end position="225"/>
    </location>
</feature>
<dbReference type="GO" id="GO:0004521">
    <property type="term" value="F:RNA endonuclease activity"/>
    <property type="evidence" value="ECO:0007669"/>
    <property type="project" value="UniProtKB-UniRule"/>
</dbReference>
<comment type="function">
    <text evidence="7">Required for the synthesis of 40S ribosome subunits. Has a role in processing 20S pre-rRNA into the mature 18S rRNA, where it is required for cleavage at the 3' end of the mature 18S rRNA (D-site). Accompanies the 20S pre-rRNA from the nucleus to the cytoplasm.</text>
</comment>
<dbReference type="FunFam" id="3.40.50.1010:FF:000020">
    <property type="entry name" value="20S-pre-rRNA D-site endonuclease NOB1"/>
    <property type="match status" value="1"/>
</dbReference>
<evidence type="ECO:0000256" key="7">
    <source>
        <dbReference type="PIRNR" id="PIRNR037125"/>
    </source>
</evidence>
<dbReference type="InterPro" id="IPR036283">
    <property type="entry name" value="NOB1_Zf-like_sf"/>
</dbReference>
<evidence type="ECO:0000256" key="4">
    <source>
        <dbReference type="ARBA" id="ARBA00022801"/>
    </source>
</evidence>
<dbReference type="Gene3D" id="6.20.210.10">
    <property type="entry name" value="Nin one binding (NOB1), Zn-ribbon-like"/>
    <property type="match status" value="1"/>
</dbReference>
<evidence type="ECO:0000256" key="2">
    <source>
        <dbReference type="ARBA" id="ARBA00022722"/>
    </source>
</evidence>
<keyword evidence="13" id="KW-1185">Reference proteome</keyword>
<evidence type="ECO:0000256" key="9">
    <source>
        <dbReference type="SAM" id="MobiDB-lite"/>
    </source>
</evidence>
<evidence type="ECO:0000256" key="1">
    <source>
        <dbReference type="ARBA" id="ARBA00005858"/>
    </source>
</evidence>
<proteinExistence type="inferred from homology"/>
<feature type="binding site" evidence="8">
    <location>
        <position position="316"/>
    </location>
    <ligand>
        <name>Zn(2+)</name>
        <dbReference type="ChEBI" id="CHEBI:29105"/>
    </ligand>
</feature>
<dbReference type="PIRSF" id="PIRSF037125">
    <property type="entry name" value="D-site_20S_pre-rRNA_nuclease"/>
    <property type="match status" value="1"/>
</dbReference>
<evidence type="ECO:0000256" key="5">
    <source>
        <dbReference type="ARBA" id="ARBA00022833"/>
    </source>
</evidence>
<dbReference type="SUPFAM" id="SSF144206">
    <property type="entry name" value="NOB1 zinc finger-like"/>
    <property type="match status" value="1"/>
</dbReference>
<keyword evidence="2" id="KW-0540">Nuclease</keyword>
<dbReference type="CDD" id="cd09876">
    <property type="entry name" value="PIN_Nob1-like"/>
    <property type="match status" value="1"/>
</dbReference>
<dbReference type="InterPro" id="IPR017117">
    <property type="entry name" value="Nob1_euk"/>
</dbReference>
<keyword evidence="6 7" id="KW-0539">Nucleus</keyword>
<protein>
    <recommendedName>
        <fullName evidence="7">20S-pre-rRNA D-site endonuclease NOB1</fullName>
    </recommendedName>
</protein>
<comment type="subcellular location">
    <subcellularLocation>
        <location evidence="7">Nucleus</location>
        <location evidence="7">Nucleolus</location>
    </subcellularLocation>
</comment>
<dbReference type="GO" id="GO:0016787">
    <property type="term" value="F:hydrolase activity"/>
    <property type="evidence" value="ECO:0007669"/>
    <property type="project" value="UniProtKB-KW"/>
</dbReference>
<reference evidence="12" key="1">
    <citation type="submission" date="2022-01" db="EMBL/GenBank/DDBJ databases">
        <title>Comparative genomics reveals a dynamic genome evolution in the ectomycorrhizal milk-cap (Lactarius) mushrooms.</title>
        <authorList>
            <consortium name="DOE Joint Genome Institute"/>
            <person name="Lebreton A."/>
            <person name="Tang N."/>
            <person name="Kuo A."/>
            <person name="LaButti K."/>
            <person name="Drula E."/>
            <person name="Barry K."/>
            <person name="Clum A."/>
            <person name="Lipzen A."/>
            <person name="Mousain D."/>
            <person name="Ng V."/>
            <person name="Wang R."/>
            <person name="Wang X."/>
            <person name="Dai Y."/>
            <person name="Henrissat B."/>
            <person name="Grigoriev I.V."/>
            <person name="Guerin-Laguette A."/>
            <person name="Yu F."/>
            <person name="Martin F.M."/>
        </authorList>
    </citation>
    <scope>NUCLEOTIDE SEQUENCE</scope>
    <source>
        <strain evidence="12">QP</strain>
    </source>
</reference>
<feature type="binding site" evidence="8">
    <location>
        <position position="298"/>
    </location>
    <ligand>
        <name>Zn(2+)</name>
        <dbReference type="ChEBI" id="CHEBI:29105"/>
    </ligand>
</feature>
<dbReference type="Gene3D" id="3.40.50.1010">
    <property type="entry name" value="5'-nuclease"/>
    <property type="match status" value="1"/>
</dbReference>
<comment type="similarity">
    <text evidence="1 7">Belongs to the NOB1 family.</text>
</comment>
<evidence type="ECO:0000256" key="3">
    <source>
        <dbReference type="ARBA" id="ARBA00022723"/>
    </source>
</evidence>
<feature type="binding site" evidence="8">
    <location>
        <position position="301"/>
    </location>
    <ligand>
        <name>Zn(2+)</name>
        <dbReference type="ChEBI" id="CHEBI:29105"/>
    </ligand>
</feature>
<feature type="domain" description="Nin one binding (NOB1) Zn-ribbon-like" evidence="10">
    <location>
        <begin position="288"/>
        <end position="365"/>
    </location>
</feature>
<sequence>MATSKTNVACGNLVLDAGPLLMLSPLRGLAGTFLTVPQVLEELKDKRAREHFEKLGLIAGVNVRVQSPDSESLAHVTQFAKKTGDYSALSHADLCVLALTYALDKAEKSKPPGERSGTSADATPSDKQTPSLTEDIEQKGFEDERGPQDDTIPLDDAIESLGEAMGRLEVELVSLNEDSQVETGTALTEDALPPHDSEPPHPGVSQSSLPLSFEDPVGDDDGEGEWITPENVSLHKARALGLTPSDHNSTAAKDKEIIPVGCMTADFAMQNVLLQMGLSLVGMEGKKIQKVKTWVLRCHACFKICKDASKKFCPSCGNPTLLRASVTISSPSASSDAPAMQVHLKKNFQYRTRGTIYSIPAPKPGSAKTGCGEGLILREDQTEYMRATKRVETQRQRDDKKLLSGALANGGEGKLGVGSWLDPDWIPEIMTAGKGRSLKPGDGMPTIGYGKRNPNERKRRK</sequence>
<dbReference type="EMBL" id="JAKELL010000041">
    <property type="protein sequence ID" value="KAH8988523.1"/>
    <property type="molecule type" value="Genomic_DNA"/>
</dbReference>
<organism evidence="12 13">
    <name type="scientific">Lactarius akahatsu</name>
    <dbReference type="NCBI Taxonomy" id="416441"/>
    <lineage>
        <taxon>Eukaryota</taxon>
        <taxon>Fungi</taxon>
        <taxon>Dikarya</taxon>
        <taxon>Basidiomycota</taxon>
        <taxon>Agaricomycotina</taxon>
        <taxon>Agaricomycetes</taxon>
        <taxon>Russulales</taxon>
        <taxon>Russulaceae</taxon>
        <taxon>Lactarius</taxon>
    </lineage>
</organism>
<dbReference type="Pfam" id="PF17146">
    <property type="entry name" value="PIN_6"/>
    <property type="match status" value="1"/>
</dbReference>
<dbReference type="GO" id="GO:0005730">
    <property type="term" value="C:nucleolus"/>
    <property type="evidence" value="ECO:0007669"/>
    <property type="project" value="UniProtKB-SubCell"/>
</dbReference>
<name>A0AAD4LHB7_9AGAM</name>
<evidence type="ECO:0000256" key="8">
    <source>
        <dbReference type="PIRSR" id="PIRSR037125-1"/>
    </source>
</evidence>
<dbReference type="PANTHER" id="PTHR12814:SF2">
    <property type="entry name" value="RNA-BINDING PROTEIN NOB1"/>
    <property type="match status" value="1"/>
</dbReference>
<dbReference type="GO" id="GO:0005737">
    <property type="term" value="C:cytoplasm"/>
    <property type="evidence" value="ECO:0007669"/>
    <property type="project" value="UniProtKB-ARBA"/>
</dbReference>
<keyword evidence="4" id="KW-0378">Hydrolase</keyword>
<feature type="binding site" evidence="8">
    <location>
        <position position="313"/>
    </location>
    <ligand>
        <name>Zn(2+)</name>
        <dbReference type="ChEBI" id="CHEBI:29105"/>
    </ligand>
</feature>
<dbReference type="InterPro" id="IPR014881">
    <property type="entry name" value="NOB1_Zn-bd"/>
</dbReference>
<feature type="region of interest" description="Disordered" evidence="9">
    <location>
        <begin position="106"/>
        <end position="133"/>
    </location>
</feature>
<dbReference type="PANTHER" id="PTHR12814">
    <property type="entry name" value="RNA-BINDING PROTEIN NOB1"/>
    <property type="match status" value="1"/>
</dbReference>
<evidence type="ECO:0000256" key="6">
    <source>
        <dbReference type="ARBA" id="ARBA00023242"/>
    </source>
</evidence>
<evidence type="ECO:0000259" key="10">
    <source>
        <dbReference type="Pfam" id="PF08772"/>
    </source>
</evidence>
<dbReference type="Pfam" id="PF08772">
    <property type="entry name" value="Zn_ribbon_NOB1"/>
    <property type="match status" value="1"/>
</dbReference>
<keyword evidence="5 7" id="KW-0862">Zinc</keyword>
<feature type="domain" description="Ribonuclease PIN" evidence="11">
    <location>
        <begin position="13"/>
        <end position="103"/>
    </location>
</feature>
<gene>
    <name evidence="12" type="ORF">EDB92DRAFT_2054490</name>
</gene>
<dbReference type="AlphaFoldDB" id="A0AAD4LHB7"/>
<dbReference type="GO" id="GO:0046872">
    <property type="term" value="F:metal ion binding"/>
    <property type="evidence" value="ECO:0007669"/>
    <property type="project" value="UniProtKB-UniRule"/>
</dbReference>
<dbReference type="InterPro" id="IPR039907">
    <property type="entry name" value="NOB1"/>
</dbReference>
<dbReference type="Proteomes" id="UP001201163">
    <property type="component" value="Unassembled WGS sequence"/>
</dbReference>
<feature type="region of interest" description="Disordered" evidence="9">
    <location>
        <begin position="432"/>
        <end position="461"/>
    </location>
</feature>
<dbReference type="GO" id="GO:0030490">
    <property type="term" value="P:maturation of SSU-rRNA"/>
    <property type="evidence" value="ECO:0007669"/>
    <property type="project" value="TreeGrafter"/>
</dbReference>
<dbReference type="GO" id="GO:0030688">
    <property type="term" value="C:preribosome, small subunit precursor"/>
    <property type="evidence" value="ECO:0007669"/>
    <property type="project" value="TreeGrafter"/>
</dbReference>
<evidence type="ECO:0000259" key="11">
    <source>
        <dbReference type="Pfam" id="PF17146"/>
    </source>
</evidence>
<comment type="caution">
    <text evidence="12">The sequence shown here is derived from an EMBL/GenBank/DDBJ whole genome shotgun (WGS) entry which is preliminary data.</text>
</comment>
<evidence type="ECO:0000313" key="12">
    <source>
        <dbReference type="EMBL" id="KAH8988523.1"/>
    </source>
</evidence>
<evidence type="ECO:0000313" key="13">
    <source>
        <dbReference type="Proteomes" id="UP001201163"/>
    </source>
</evidence>
<keyword evidence="3 7" id="KW-0479">Metal-binding</keyword>
<feature type="compositionally biased region" description="Polar residues" evidence="9">
    <location>
        <begin position="116"/>
        <end position="132"/>
    </location>
</feature>